<dbReference type="InterPro" id="IPR020846">
    <property type="entry name" value="MFS_dom"/>
</dbReference>
<feature type="transmembrane region" description="Helical" evidence="5">
    <location>
        <begin position="211"/>
        <end position="235"/>
    </location>
</feature>
<feature type="domain" description="Major facilitator superfamily (MFS) profile" evidence="6">
    <location>
        <begin position="211"/>
        <end position="397"/>
    </location>
</feature>
<dbReference type="Proteomes" id="UP000184295">
    <property type="component" value="Unassembled WGS sequence"/>
</dbReference>
<name>A0A1M4XAN5_9ACTN</name>
<evidence type="ECO:0000256" key="4">
    <source>
        <dbReference type="ARBA" id="ARBA00023136"/>
    </source>
</evidence>
<dbReference type="Gene3D" id="1.20.1250.20">
    <property type="entry name" value="MFS general substrate transporter like domains"/>
    <property type="match status" value="2"/>
</dbReference>
<evidence type="ECO:0000313" key="7">
    <source>
        <dbReference type="EMBL" id="SHE90584.1"/>
    </source>
</evidence>
<keyword evidence="2 5" id="KW-0812">Transmembrane</keyword>
<dbReference type="InterPro" id="IPR052714">
    <property type="entry name" value="MFS_Exporter"/>
</dbReference>
<feature type="transmembrane region" description="Helical" evidence="5">
    <location>
        <begin position="300"/>
        <end position="323"/>
    </location>
</feature>
<keyword evidence="4 5" id="KW-0472">Membrane</keyword>
<gene>
    <name evidence="7" type="ORF">SAMN02745225_01959</name>
</gene>
<dbReference type="AlphaFoldDB" id="A0A1M4XAN5"/>
<feature type="transmembrane region" description="Helical" evidence="5">
    <location>
        <begin position="101"/>
        <end position="122"/>
    </location>
</feature>
<dbReference type="InterPro" id="IPR011701">
    <property type="entry name" value="MFS"/>
</dbReference>
<evidence type="ECO:0000313" key="8">
    <source>
        <dbReference type="Proteomes" id="UP000184295"/>
    </source>
</evidence>
<evidence type="ECO:0000256" key="3">
    <source>
        <dbReference type="ARBA" id="ARBA00022989"/>
    </source>
</evidence>
<organism evidence="7 8">
    <name type="scientific">Ferrithrix thermotolerans DSM 19514</name>
    <dbReference type="NCBI Taxonomy" id="1121881"/>
    <lineage>
        <taxon>Bacteria</taxon>
        <taxon>Bacillati</taxon>
        <taxon>Actinomycetota</taxon>
        <taxon>Acidimicrobiia</taxon>
        <taxon>Acidimicrobiales</taxon>
        <taxon>Acidimicrobiaceae</taxon>
        <taxon>Ferrithrix</taxon>
    </lineage>
</organism>
<evidence type="ECO:0000256" key="2">
    <source>
        <dbReference type="ARBA" id="ARBA00022692"/>
    </source>
</evidence>
<feature type="transmembrane region" description="Helical" evidence="5">
    <location>
        <begin position="134"/>
        <end position="152"/>
    </location>
</feature>
<reference evidence="8" key="1">
    <citation type="submission" date="2016-11" db="EMBL/GenBank/DDBJ databases">
        <authorList>
            <person name="Varghese N."/>
            <person name="Submissions S."/>
        </authorList>
    </citation>
    <scope>NUCLEOTIDE SEQUENCE [LARGE SCALE GENOMIC DNA]</scope>
    <source>
        <strain evidence="8">DSM 19514</strain>
    </source>
</reference>
<dbReference type="PANTHER" id="PTHR23531:SF1">
    <property type="entry name" value="QUINOLENE RESISTANCE PROTEIN NORA"/>
    <property type="match status" value="1"/>
</dbReference>
<dbReference type="GO" id="GO:0005886">
    <property type="term" value="C:plasma membrane"/>
    <property type="evidence" value="ECO:0007669"/>
    <property type="project" value="UniProtKB-SubCell"/>
</dbReference>
<dbReference type="PROSITE" id="PS50850">
    <property type="entry name" value="MFS"/>
    <property type="match status" value="1"/>
</dbReference>
<comment type="subcellular location">
    <subcellularLocation>
        <location evidence="1">Cell membrane</location>
        <topology evidence="1">Multi-pass membrane protein</topology>
    </subcellularLocation>
</comment>
<evidence type="ECO:0000256" key="1">
    <source>
        <dbReference type="ARBA" id="ARBA00004651"/>
    </source>
</evidence>
<feature type="transmembrane region" description="Helical" evidence="5">
    <location>
        <begin position="277"/>
        <end position="294"/>
    </location>
</feature>
<proteinExistence type="predicted"/>
<evidence type="ECO:0000259" key="6">
    <source>
        <dbReference type="PROSITE" id="PS50850"/>
    </source>
</evidence>
<sequence>MRLREALDGPLLSVLLVTGLFRASQNAAQTTLSLIGHEVLHYSPSLIGASATVVGLTSAIASIAIAGRLRPYQLKSGVISSLLLGAVSILLFYLASNLGEFLIASVLLGISGGLAMPTLATLSTTSRRISPARGVAAYTASLSASLALGPFYETFLLKSTHENSQLALLAFIPMPVVGVVLLASFYRGVAEKRSGARAKVGALKIRESAPIRLAISAQLLYQAPFVAVVAFGALLAKYSFGTSSSTAQLGFTVFFVFSFSSRIVLLWKPDVLSPTTLLKTSSMLTIVGVVMLATTHGVALFMISMAILGIPHGVTYPVSLALLAKWTSPETRTRANAALSSVTSFVGVLLPLVLGLIAARFGYQTMIMVVLLPVLTLSVTVLRSSEEKLSRQVVQPN</sequence>
<keyword evidence="3 5" id="KW-1133">Transmembrane helix</keyword>
<dbReference type="SUPFAM" id="SSF103473">
    <property type="entry name" value="MFS general substrate transporter"/>
    <property type="match status" value="1"/>
</dbReference>
<feature type="transmembrane region" description="Helical" evidence="5">
    <location>
        <begin position="335"/>
        <end position="357"/>
    </location>
</feature>
<keyword evidence="8" id="KW-1185">Reference proteome</keyword>
<dbReference type="GO" id="GO:0022857">
    <property type="term" value="F:transmembrane transporter activity"/>
    <property type="evidence" value="ECO:0007669"/>
    <property type="project" value="InterPro"/>
</dbReference>
<dbReference type="PANTHER" id="PTHR23531">
    <property type="entry name" value="QUINOLENE RESISTANCE PROTEIN NORA"/>
    <property type="match status" value="1"/>
</dbReference>
<protein>
    <submittedName>
        <fullName evidence="7">Fucose permease</fullName>
    </submittedName>
</protein>
<feature type="transmembrane region" description="Helical" evidence="5">
    <location>
        <begin position="247"/>
        <end position="265"/>
    </location>
</feature>
<accession>A0A1M4XAN5</accession>
<feature type="transmembrane region" description="Helical" evidence="5">
    <location>
        <begin position="42"/>
        <end position="65"/>
    </location>
</feature>
<feature type="transmembrane region" description="Helical" evidence="5">
    <location>
        <begin position="77"/>
        <end position="95"/>
    </location>
</feature>
<dbReference type="STRING" id="1121881.SAMN02745225_01959"/>
<dbReference type="Pfam" id="PF07690">
    <property type="entry name" value="MFS_1"/>
    <property type="match status" value="2"/>
</dbReference>
<dbReference type="EMBL" id="FQUL01000036">
    <property type="protein sequence ID" value="SHE90584.1"/>
    <property type="molecule type" value="Genomic_DNA"/>
</dbReference>
<evidence type="ECO:0000256" key="5">
    <source>
        <dbReference type="SAM" id="Phobius"/>
    </source>
</evidence>
<feature type="transmembrane region" description="Helical" evidence="5">
    <location>
        <begin position="363"/>
        <end position="382"/>
    </location>
</feature>
<dbReference type="InterPro" id="IPR036259">
    <property type="entry name" value="MFS_trans_sf"/>
</dbReference>
<feature type="transmembrane region" description="Helical" evidence="5">
    <location>
        <begin position="164"/>
        <end position="190"/>
    </location>
</feature>